<dbReference type="Pfam" id="PF14009">
    <property type="entry name" value="PADRE"/>
    <property type="match status" value="1"/>
</dbReference>
<comment type="caution">
    <text evidence="1">The sequence shown here is derived from an EMBL/GenBank/DDBJ whole genome shotgun (WGS) entry which is preliminary data.</text>
</comment>
<organism evidence="1 2">
    <name type="scientific">Corchorus olitorius</name>
    <dbReference type="NCBI Taxonomy" id="93759"/>
    <lineage>
        <taxon>Eukaryota</taxon>
        <taxon>Viridiplantae</taxon>
        <taxon>Streptophyta</taxon>
        <taxon>Embryophyta</taxon>
        <taxon>Tracheophyta</taxon>
        <taxon>Spermatophyta</taxon>
        <taxon>Magnoliopsida</taxon>
        <taxon>eudicotyledons</taxon>
        <taxon>Gunneridae</taxon>
        <taxon>Pentapetalae</taxon>
        <taxon>rosids</taxon>
        <taxon>malvids</taxon>
        <taxon>Malvales</taxon>
        <taxon>Malvaceae</taxon>
        <taxon>Grewioideae</taxon>
        <taxon>Apeibeae</taxon>
        <taxon>Corchorus</taxon>
    </lineage>
</organism>
<evidence type="ECO:0000313" key="1">
    <source>
        <dbReference type="EMBL" id="OMP00920.1"/>
    </source>
</evidence>
<accession>A0A1R3K1E5</accession>
<dbReference type="Proteomes" id="UP000187203">
    <property type="component" value="Unassembled WGS sequence"/>
</dbReference>
<dbReference type="AlphaFoldDB" id="A0A1R3K1E5"/>
<dbReference type="PANTHER" id="PTHR33052">
    <property type="entry name" value="DUF4228 DOMAIN PROTEIN-RELATED"/>
    <property type="match status" value="1"/>
</dbReference>
<reference evidence="2" key="1">
    <citation type="submission" date="2013-09" db="EMBL/GenBank/DDBJ databases">
        <title>Corchorus olitorius genome sequencing.</title>
        <authorList>
            <person name="Alam M."/>
            <person name="Haque M.S."/>
            <person name="Islam M.S."/>
            <person name="Emdad E.M."/>
            <person name="Islam M.M."/>
            <person name="Ahmed B."/>
            <person name="Halim A."/>
            <person name="Hossen Q.M.M."/>
            <person name="Hossain M.Z."/>
            <person name="Ahmed R."/>
            <person name="Khan M.M."/>
            <person name="Islam R."/>
            <person name="Rashid M.M."/>
            <person name="Khan S.A."/>
            <person name="Rahman M.S."/>
            <person name="Alam M."/>
            <person name="Yahiya A.S."/>
            <person name="Khan M.S."/>
            <person name="Azam M.S."/>
            <person name="Haque T."/>
            <person name="Lashkar M.Z.H."/>
            <person name="Akhand A.I."/>
            <person name="Morshed G."/>
            <person name="Roy S."/>
            <person name="Uddin K.S."/>
            <person name="Rabeya T."/>
            <person name="Hossain A.S."/>
            <person name="Chowdhury A."/>
            <person name="Snigdha A.R."/>
            <person name="Mortoza M.S."/>
            <person name="Matin S.A."/>
            <person name="Hoque S.M.E."/>
            <person name="Islam M.K."/>
            <person name="Roy D.K."/>
            <person name="Haider R."/>
            <person name="Moosa M.M."/>
            <person name="Elias S.M."/>
            <person name="Hasan A.M."/>
            <person name="Jahan S."/>
            <person name="Shafiuddin M."/>
            <person name="Mahmood N."/>
            <person name="Shommy N.S."/>
        </authorList>
    </citation>
    <scope>NUCLEOTIDE SEQUENCE [LARGE SCALE GENOMIC DNA]</scope>
    <source>
        <strain evidence="2">cv. O-4</strain>
    </source>
</reference>
<proteinExistence type="predicted"/>
<dbReference type="InterPro" id="IPR025322">
    <property type="entry name" value="PADRE_dom"/>
</dbReference>
<sequence>MGSCFSSESQPLLESASPPTAQVVSLNGDLHKYNLPIFVSQVLEAETAASSSSSSSLPPSSLFLCNSDRLYYDDYIPALDSGHQLQPNQIYFVLPISKLQNRLSSSDMAALAVKASVAMQNASKNDSHRRKKARISPVLLVAQSIPDGDQKDFDFDFEAPTIGYSSSNNKSFVKPQPTAAAGISRSGSIRKLQRYTSRRAKLAVRSFKLRLSTIYEGSVL</sequence>
<dbReference type="OrthoDB" id="693945at2759"/>
<dbReference type="STRING" id="93759.A0A1R3K1E5"/>
<protein>
    <submittedName>
        <fullName evidence="1">Uncharacterized protein</fullName>
    </submittedName>
</protein>
<name>A0A1R3K1E5_9ROSI</name>
<keyword evidence="2" id="KW-1185">Reference proteome</keyword>
<dbReference type="EMBL" id="AWUE01014886">
    <property type="protein sequence ID" value="OMP00920.1"/>
    <property type="molecule type" value="Genomic_DNA"/>
</dbReference>
<evidence type="ECO:0000313" key="2">
    <source>
        <dbReference type="Proteomes" id="UP000187203"/>
    </source>
</evidence>
<gene>
    <name evidence="1" type="ORF">COLO4_12271</name>
</gene>